<evidence type="ECO:0000259" key="1">
    <source>
        <dbReference type="Pfam" id="PF05430"/>
    </source>
</evidence>
<dbReference type="SUPFAM" id="SSF53335">
    <property type="entry name" value="S-adenosyl-L-methionine-dependent methyltransferases"/>
    <property type="match status" value="1"/>
</dbReference>
<reference evidence="2 3" key="1">
    <citation type="submission" date="2019-02" db="EMBL/GenBank/DDBJ databases">
        <title>Deep-cultivation of Planctomycetes and their phenomic and genomic characterization uncovers novel biology.</title>
        <authorList>
            <person name="Wiegand S."/>
            <person name="Jogler M."/>
            <person name="Boedeker C."/>
            <person name="Pinto D."/>
            <person name="Vollmers J."/>
            <person name="Rivas-Marin E."/>
            <person name="Kohn T."/>
            <person name="Peeters S.H."/>
            <person name="Heuer A."/>
            <person name="Rast P."/>
            <person name="Oberbeckmann S."/>
            <person name="Bunk B."/>
            <person name="Jeske O."/>
            <person name="Meyerdierks A."/>
            <person name="Storesund J.E."/>
            <person name="Kallscheuer N."/>
            <person name="Luecker S."/>
            <person name="Lage O.M."/>
            <person name="Pohl T."/>
            <person name="Merkel B.J."/>
            <person name="Hornburger P."/>
            <person name="Mueller R.-W."/>
            <person name="Bruemmer F."/>
            <person name="Labrenz M."/>
            <person name="Spormann A.M."/>
            <person name="Op den Camp H."/>
            <person name="Overmann J."/>
            <person name="Amann R."/>
            <person name="Jetten M.S.M."/>
            <person name="Mascher T."/>
            <person name="Medema M.H."/>
            <person name="Devos D.P."/>
            <person name="Kaster A.-K."/>
            <person name="Ovreas L."/>
            <person name="Rohde M."/>
            <person name="Galperin M.Y."/>
            <person name="Jogler C."/>
        </authorList>
    </citation>
    <scope>NUCLEOTIDE SEQUENCE [LARGE SCALE GENOMIC DNA]</scope>
    <source>
        <strain evidence="2 3">SV_7m_r</strain>
    </source>
</reference>
<dbReference type="Pfam" id="PF05430">
    <property type="entry name" value="Methyltransf_30"/>
    <property type="match status" value="1"/>
</dbReference>
<dbReference type="GO" id="GO:0016645">
    <property type="term" value="F:oxidoreductase activity, acting on the CH-NH group of donors"/>
    <property type="evidence" value="ECO:0007669"/>
    <property type="project" value="InterPro"/>
</dbReference>
<dbReference type="RefSeq" id="WP_145270303.1">
    <property type="nucleotide sequence ID" value="NZ_CP036272.1"/>
</dbReference>
<sequence>MPIPNRKTFPTDRDDLIVVRTDDGSHTLQSVGTNDLYHSGCGAKAETEHVYLGNSNVTARLQRQQPTRVLEIGLGTSMGMLMSMDLAQRHHAALSYVALELDWISAQTLAFLQPQQWLSQFSNAGSEFGAAPNDLLHQYNAFREKLPAQVPEGDYHWQLDPLRQLTVVVGDLLNWKVASVSPFDAIFYDPFSPGSAPELWDEACFAKMRSVALPHTRLVTYCCSRKVRDALHAAAWDVQRVPGPVGGKREVLYAVPRADSPPID</sequence>
<feature type="domain" description="MnmC-like methyltransferase" evidence="1">
    <location>
        <begin position="152"/>
        <end position="255"/>
    </location>
</feature>
<dbReference type="PANTHER" id="PTHR39963">
    <property type="entry name" value="SLL0983 PROTEIN"/>
    <property type="match status" value="1"/>
</dbReference>
<keyword evidence="3" id="KW-1185">Reference proteome</keyword>
<protein>
    <submittedName>
        <fullName evidence="2">tRNA 5-methylaminomethyl-2-thiouridine biosynthesis bifunctional protein MnmC</fullName>
    </submittedName>
</protein>
<name>A0A517SRV8_9BACT</name>
<dbReference type="InterPro" id="IPR047785">
    <property type="entry name" value="tRNA_MNMC2"/>
</dbReference>
<dbReference type="Gene3D" id="3.40.50.150">
    <property type="entry name" value="Vaccinia Virus protein VP39"/>
    <property type="match status" value="1"/>
</dbReference>
<dbReference type="InterPro" id="IPR029063">
    <property type="entry name" value="SAM-dependent_MTases_sf"/>
</dbReference>
<gene>
    <name evidence="2" type="primary">mnmC</name>
    <name evidence="2" type="ORF">SV7mr_13470</name>
</gene>
<evidence type="ECO:0000313" key="2">
    <source>
        <dbReference type="EMBL" id="QDT58846.1"/>
    </source>
</evidence>
<dbReference type="InterPro" id="IPR008471">
    <property type="entry name" value="MnmC-like_methylTransf"/>
</dbReference>
<dbReference type="GO" id="GO:0004808">
    <property type="term" value="F:tRNA (5-methylaminomethyl-2-thiouridylate)(34)-methyltransferase activity"/>
    <property type="evidence" value="ECO:0007669"/>
    <property type="project" value="InterPro"/>
</dbReference>
<dbReference type="AlphaFoldDB" id="A0A517SRV8"/>
<evidence type="ECO:0000313" key="3">
    <source>
        <dbReference type="Proteomes" id="UP000315003"/>
    </source>
</evidence>
<dbReference type="EMBL" id="CP036272">
    <property type="protein sequence ID" value="QDT58846.1"/>
    <property type="molecule type" value="Genomic_DNA"/>
</dbReference>
<dbReference type="OrthoDB" id="9786494at2"/>
<dbReference type="Proteomes" id="UP000315003">
    <property type="component" value="Chromosome"/>
</dbReference>
<accession>A0A517SRV8</accession>
<organism evidence="2 3">
    <name type="scientific">Stieleria bergensis</name>
    <dbReference type="NCBI Taxonomy" id="2528025"/>
    <lineage>
        <taxon>Bacteria</taxon>
        <taxon>Pseudomonadati</taxon>
        <taxon>Planctomycetota</taxon>
        <taxon>Planctomycetia</taxon>
        <taxon>Pirellulales</taxon>
        <taxon>Pirellulaceae</taxon>
        <taxon>Stieleria</taxon>
    </lineage>
</organism>
<dbReference type="PANTHER" id="PTHR39963:SF1">
    <property type="entry name" value="MNMC-LIKE METHYLTRANSFERASE DOMAIN-CONTAINING PROTEIN"/>
    <property type="match status" value="1"/>
</dbReference>
<dbReference type="NCBIfam" id="NF033855">
    <property type="entry name" value="tRNA_MNMC2"/>
    <property type="match status" value="1"/>
</dbReference>
<proteinExistence type="predicted"/>